<proteinExistence type="predicted"/>
<organism evidence="1">
    <name type="scientific">Bacteroides ovatus</name>
    <dbReference type="NCBI Taxonomy" id="28116"/>
    <lineage>
        <taxon>Bacteria</taxon>
        <taxon>Pseudomonadati</taxon>
        <taxon>Bacteroidota</taxon>
        <taxon>Bacteroidia</taxon>
        <taxon>Bacteroidales</taxon>
        <taxon>Bacteroidaceae</taxon>
        <taxon>Bacteroides</taxon>
    </lineage>
</organism>
<protein>
    <submittedName>
        <fullName evidence="1">Uncharacterized protein</fullName>
    </submittedName>
</protein>
<dbReference type="EMBL" id="CACRTD010000042">
    <property type="protein sequence ID" value="VYT36841.1"/>
    <property type="molecule type" value="Genomic_DNA"/>
</dbReference>
<reference evidence="1" key="1">
    <citation type="submission" date="2019-11" db="EMBL/GenBank/DDBJ databases">
        <authorList>
            <person name="Feng L."/>
        </authorList>
    </citation>
    <scope>NUCLEOTIDE SEQUENCE</scope>
    <source>
        <strain evidence="1">BovatusLFYP28</strain>
    </source>
</reference>
<evidence type="ECO:0000313" key="1">
    <source>
        <dbReference type="EMBL" id="VYT36841.1"/>
    </source>
</evidence>
<gene>
    <name evidence="1" type="ORF">BOLFYP28_02779</name>
</gene>
<sequence length="144" mass="15768">MFDYQCFISVIMSRKLISAAHSLQLVPVYNIIHFGVVLSKVVIRSIGKPDILMIVPGTLKPGDSKNEDVYTKKHTFKLADVSQNKTLYLENLKATPFVALYTDETGNTRVSGSPDYPLTFSFEIGGGLYNCTLSGTGPGVDAFL</sequence>
<accession>A0A6N2W7D9</accession>
<dbReference type="RefSeq" id="WP_004325860.1">
    <property type="nucleotide sequence ID" value="NZ_CACRTD010000042.1"/>
</dbReference>
<name>A0A6N2W7D9_BACOV</name>
<dbReference type="AlphaFoldDB" id="A0A6N2W7D9"/>